<reference evidence="3 4" key="1">
    <citation type="submission" date="2020-01" db="EMBL/GenBank/DDBJ databases">
        <title>Insect and environment-associated Actinomycetes.</title>
        <authorList>
            <person name="Currrie C."/>
            <person name="Chevrette M."/>
            <person name="Carlson C."/>
            <person name="Stubbendieck R."/>
            <person name="Wendt-Pienkowski E."/>
        </authorList>
    </citation>
    <scope>NUCLEOTIDE SEQUENCE [LARGE SCALE GENOMIC DNA]</scope>
    <source>
        <strain evidence="3 4">SID10258</strain>
    </source>
</reference>
<dbReference type="EMBL" id="JAAGLI010000213">
    <property type="protein sequence ID" value="NEA22575.1"/>
    <property type="molecule type" value="Genomic_DNA"/>
</dbReference>
<feature type="compositionally biased region" description="Basic and acidic residues" evidence="2">
    <location>
        <begin position="399"/>
        <end position="409"/>
    </location>
</feature>
<feature type="region of interest" description="Disordered" evidence="2">
    <location>
        <begin position="546"/>
        <end position="567"/>
    </location>
</feature>
<dbReference type="AlphaFoldDB" id="A0A6L9QBF4"/>
<evidence type="ECO:0000313" key="3">
    <source>
        <dbReference type="EMBL" id="NEA22575.1"/>
    </source>
</evidence>
<name>A0A6L9QBF4_9ACTN</name>
<feature type="region of interest" description="Disordered" evidence="2">
    <location>
        <begin position="259"/>
        <end position="279"/>
    </location>
</feature>
<sequence length="592" mass="64351">MDRLTLNEAFPTATLTPKGDGSGRYRVLLIREGWGSSCYYPREVLEREGAKIWPAGTQQYLDHPTLTESVERPERSVKDWASVIVTDPVWDETERGLVAEVEVFPQWQWLLNEAYVKRVGLSIRASGIAEHGEAEGREGPILKSLTEGVSVDWVTRAGAGGKVLELIESARGQADETQQAARLWEAKYDAAQLKVLLAKGQAMKNADGEPSYPIADEQDLRTAIRAVGRGGADHDKIRAYIVRRAKALGKSDLIPADWTSAKPAKAKESAEPPSREELREAGATIGARLEARIHTAWTVTADDMYCDGRLTRAERILLSSAFGDALGTLVARLEKEAPQLYQRGPWSYPPDENGDEEMPMDEAKKKPPFPPFGKKDDDPEDTGGDAGKTDPSDDEGEDDPKAKKAKDAPGSKPAPKKIEEGAMPEISDEQLKQLEEASKAVTQLQEATAKLKEQGEKIATLETRIAEASKRDQARDNTDRARALCEAALATSGLPTQAHPRVLREATASLPTSDDGALDETKFGEAVKTSIQDMKTMLAELDEARGYGVPRGLTSDPTPTGDDDADLDKALAESLEDIGMTADEAKIAATGR</sequence>
<feature type="region of interest" description="Disordered" evidence="2">
    <location>
        <begin position="342"/>
        <end position="429"/>
    </location>
</feature>
<evidence type="ECO:0000256" key="1">
    <source>
        <dbReference type="SAM" id="Coils"/>
    </source>
</evidence>
<feature type="coiled-coil region" evidence="1">
    <location>
        <begin position="167"/>
        <end position="194"/>
    </location>
</feature>
<accession>A0A6L9QBF4</accession>
<protein>
    <submittedName>
        <fullName evidence="3">Uncharacterized protein</fullName>
    </submittedName>
</protein>
<dbReference type="PROSITE" id="PS50330">
    <property type="entry name" value="UIM"/>
    <property type="match status" value="1"/>
</dbReference>
<comment type="caution">
    <text evidence="3">The sequence shown here is derived from an EMBL/GenBank/DDBJ whole genome shotgun (WGS) entry which is preliminary data.</text>
</comment>
<proteinExistence type="predicted"/>
<evidence type="ECO:0000256" key="2">
    <source>
        <dbReference type="SAM" id="MobiDB-lite"/>
    </source>
</evidence>
<dbReference type="RefSeq" id="WP_163054301.1">
    <property type="nucleotide sequence ID" value="NZ_JAAGLI010000213.1"/>
</dbReference>
<organism evidence="3 4">
    <name type="scientific">Actinomadura bangladeshensis</name>
    <dbReference type="NCBI Taxonomy" id="453573"/>
    <lineage>
        <taxon>Bacteria</taxon>
        <taxon>Bacillati</taxon>
        <taxon>Actinomycetota</taxon>
        <taxon>Actinomycetes</taxon>
        <taxon>Streptosporangiales</taxon>
        <taxon>Thermomonosporaceae</taxon>
        <taxon>Actinomadura</taxon>
    </lineage>
</organism>
<dbReference type="InterPro" id="IPR003903">
    <property type="entry name" value="UIM_dom"/>
</dbReference>
<keyword evidence="1" id="KW-0175">Coiled coil</keyword>
<gene>
    <name evidence="3" type="ORF">G3I70_08735</name>
</gene>
<dbReference type="Proteomes" id="UP000475532">
    <property type="component" value="Unassembled WGS sequence"/>
</dbReference>
<evidence type="ECO:0000313" key="4">
    <source>
        <dbReference type="Proteomes" id="UP000475532"/>
    </source>
</evidence>
<feature type="compositionally biased region" description="Basic and acidic residues" evidence="2">
    <location>
        <begin position="265"/>
        <end position="279"/>
    </location>
</feature>